<dbReference type="AlphaFoldDB" id="A0A6J4TJE4"/>
<dbReference type="InterPro" id="IPR017039">
    <property type="entry name" value="Virul_fac_BrkB"/>
</dbReference>
<accession>A0A6J4TJE4</accession>
<feature type="transmembrane region" description="Helical" evidence="7">
    <location>
        <begin position="323"/>
        <end position="343"/>
    </location>
</feature>
<evidence type="ECO:0000256" key="7">
    <source>
        <dbReference type="SAM" id="Phobius"/>
    </source>
</evidence>
<dbReference type="GO" id="GO:0005886">
    <property type="term" value="C:plasma membrane"/>
    <property type="evidence" value="ECO:0007669"/>
    <property type="project" value="UniProtKB-SubCell"/>
</dbReference>
<feature type="transmembrane region" description="Helical" evidence="7">
    <location>
        <begin position="213"/>
        <end position="240"/>
    </location>
</feature>
<protein>
    <submittedName>
        <fullName evidence="9">Ribonuclease BN</fullName>
        <ecNumber evidence="9">3.1.-.-</ecNumber>
    </submittedName>
</protein>
<dbReference type="Pfam" id="PF03631">
    <property type="entry name" value="Virul_fac_BrkB"/>
    <property type="match status" value="1"/>
</dbReference>
<feature type="region of interest" description="Disordered" evidence="6">
    <location>
        <begin position="459"/>
        <end position="484"/>
    </location>
</feature>
<feature type="compositionally biased region" description="Basic and acidic residues" evidence="6">
    <location>
        <begin position="459"/>
        <end position="472"/>
    </location>
</feature>
<name>A0A6J4TJE4_9ACTN</name>
<dbReference type="Gene3D" id="3.30.530.20">
    <property type="match status" value="1"/>
</dbReference>
<dbReference type="EMBL" id="CADCWC010000072">
    <property type="protein sequence ID" value="CAA9524104.1"/>
    <property type="molecule type" value="Genomic_DNA"/>
</dbReference>
<dbReference type="GO" id="GO:0016787">
    <property type="term" value="F:hydrolase activity"/>
    <property type="evidence" value="ECO:0007669"/>
    <property type="project" value="UniProtKB-KW"/>
</dbReference>
<keyword evidence="2" id="KW-1003">Cell membrane</keyword>
<dbReference type="PANTHER" id="PTHR30213:SF0">
    <property type="entry name" value="UPF0761 MEMBRANE PROTEIN YIHY"/>
    <property type="match status" value="1"/>
</dbReference>
<feature type="domain" description="Coenzyme Q-binding protein COQ10 START" evidence="8">
    <location>
        <begin position="10"/>
        <end position="128"/>
    </location>
</feature>
<reference evidence="9" key="1">
    <citation type="submission" date="2020-02" db="EMBL/GenBank/DDBJ databases">
        <authorList>
            <person name="Meier V. D."/>
        </authorList>
    </citation>
    <scope>NUCLEOTIDE SEQUENCE</scope>
    <source>
        <strain evidence="9">AVDCRST_MAG79</strain>
    </source>
</reference>
<feature type="transmembrane region" description="Helical" evidence="7">
    <location>
        <begin position="427"/>
        <end position="449"/>
    </location>
</feature>
<proteinExistence type="predicted"/>
<dbReference type="PANTHER" id="PTHR30213">
    <property type="entry name" value="INNER MEMBRANE PROTEIN YHJD"/>
    <property type="match status" value="1"/>
</dbReference>
<dbReference type="SUPFAM" id="SSF55961">
    <property type="entry name" value="Bet v1-like"/>
    <property type="match status" value="1"/>
</dbReference>
<gene>
    <name evidence="9" type="ORF">AVDCRST_MAG79-380</name>
</gene>
<evidence type="ECO:0000256" key="2">
    <source>
        <dbReference type="ARBA" id="ARBA00022475"/>
    </source>
</evidence>
<dbReference type="CDD" id="cd07817">
    <property type="entry name" value="SRPBCC_8"/>
    <property type="match status" value="1"/>
</dbReference>
<organism evidence="9">
    <name type="scientific">uncultured Thermoleophilia bacterium</name>
    <dbReference type="NCBI Taxonomy" id="1497501"/>
    <lineage>
        <taxon>Bacteria</taxon>
        <taxon>Bacillati</taxon>
        <taxon>Actinomycetota</taxon>
        <taxon>Thermoleophilia</taxon>
        <taxon>environmental samples</taxon>
    </lineage>
</organism>
<comment type="subcellular location">
    <subcellularLocation>
        <location evidence="1">Cell membrane</location>
        <topology evidence="1">Multi-pass membrane protein</topology>
    </subcellularLocation>
</comment>
<dbReference type="InterPro" id="IPR005031">
    <property type="entry name" value="COQ10_START"/>
</dbReference>
<keyword evidence="9" id="KW-0378">Hydrolase</keyword>
<evidence type="ECO:0000256" key="6">
    <source>
        <dbReference type="SAM" id="MobiDB-lite"/>
    </source>
</evidence>
<keyword evidence="4 7" id="KW-1133">Transmembrane helix</keyword>
<evidence type="ECO:0000256" key="1">
    <source>
        <dbReference type="ARBA" id="ARBA00004651"/>
    </source>
</evidence>
<dbReference type="NCBIfam" id="TIGR00765">
    <property type="entry name" value="yihY_not_rbn"/>
    <property type="match status" value="1"/>
</dbReference>
<feature type="region of interest" description="Disordered" evidence="6">
    <location>
        <begin position="164"/>
        <end position="189"/>
    </location>
</feature>
<dbReference type="Pfam" id="PF03364">
    <property type="entry name" value="Polyketide_cyc"/>
    <property type="match status" value="1"/>
</dbReference>
<feature type="transmembrane region" description="Helical" evidence="7">
    <location>
        <begin position="363"/>
        <end position="382"/>
    </location>
</feature>
<evidence type="ECO:0000259" key="8">
    <source>
        <dbReference type="Pfam" id="PF03364"/>
    </source>
</evidence>
<keyword evidence="5 7" id="KW-0472">Membrane</keyword>
<evidence type="ECO:0000256" key="4">
    <source>
        <dbReference type="ARBA" id="ARBA00022989"/>
    </source>
</evidence>
<evidence type="ECO:0000313" key="9">
    <source>
        <dbReference type="EMBL" id="CAA9524104.1"/>
    </source>
</evidence>
<evidence type="ECO:0000256" key="3">
    <source>
        <dbReference type="ARBA" id="ARBA00022692"/>
    </source>
</evidence>
<dbReference type="EC" id="3.1.-.-" evidence="9"/>
<feature type="transmembrane region" description="Helical" evidence="7">
    <location>
        <begin position="394"/>
        <end position="415"/>
    </location>
</feature>
<evidence type="ECO:0000256" key="5">
    <source>
        <dbReference type="ARBA" id="ARBA00023136"/>
    </source>
</evidence>
<dbReference type="InterPro" id="IPR023393">
    <property type="entry name" value="START-like_dom_sf"/>
</dbReference>
<sequence>MRNVIRTVDVDKPIDEVYDQWSRFEDLPRLMPGVASVRQLDERTTSWVVVVAKERREFAAVTTEQRPDERIAWKGLGIPAHAGVVTFHRLATQRTRVTVQLDWEPVGTFDVLGDRLGLVSRQVDRALRSFARHVEGQTVPATGLRGTIEPDDAPVPTTVAMAGVPSARPSPSHGVPDDDLGRGADSPTQLPAKGWSAVLKRSFKQLKEDNVPILAAAVAFYLFLSLIPALGASISLYSLVAEPEEIIRTIRDLTVGLPPAARTLLEDQAERIALKERSTLSVSLALSVAAALFSASRGTQALVKALNIAYDEAETRGFVRLRVVSYGLTIGIVAFVGGVVIALVKVGNLAEDLTGGGEVVTALRWPVLGVVLVLVLSVFYKWSPDRNAAKWRWTTPGALLAAVLLAIGSLLLSLYTSNFANDEEAGVLGAVGVLLLWLFVSAYIILLGAELDSELEHQTARDSTVGDERPMGQREATMADNVAP</sequence>
<keyword evidence="3 7" id="KW-0812">Transmembrane</keyword>